<accession>A0A941ATU4</accession>
<reference evidence="5" key="1">
    <citation type="journal article" date="2016" name="Int. J. Syst. Evol. Microbiol.">
        <title>Pseudoxanthomonas helianthi sp. nov., isolated from roots of Jerusalem artichoke (Helianthus tuberosus).</title>
        <authorList>
            <person name="Kittiwongwattana C."/>
            <person name="Thawai C."/>
        </authorList>
    </citation>
    <scope>NUCLEOTIDE SEQUENCE</scope>
    <source>
        <strain evidence="5">110414</strain>
    </source>
</reference>
<evidence type="ECO:0000259" key="4">
    <source>
        <dbReference type="Pfam" id="PF08241"/>
    </source>
</evidence>
<dbReference type="InterPro" id="IPR029063">
    <property type="entry name" value="SAM-dependent_MTases_sf"/>
</dbReference>
<dbReference type="InterPro" id="IPR013216">
    <property type="entry name" value="Methyltransf_11"/>
</dbReference>
<dbReference type="EMBL" id="JAGKTC010000002">
    <property type="protein sequence ID" value="MBP3984479.1"/>
    <property type="molecule type" value="Genomic_DNA"/>
</dbReference>
<dbReference type="PANTHER" id="PTHR44942">
    <property type="entry name" value="METHYLTRANSF_11 DOMAIN-CONTAINING PROTEIN"/>
    <property type="match status" value="1"/>
</dbReference>
<dbReference type="AlphaFoldDB" id="A0A941ATU4"/>
<evidence type="ECO:0000256" key="1">
    <source>
        <dbReference type="ARBA" id="ARBA00008361"/>
    </source>
</evidence>
<proteinExistence type="inferred from homology"/>
<dbReference type="Gene3D" id="3.40.50.150">
    <property type="entry name" value="Vaccinia Virus protein VP39"/>
    <property type="match status" value="1"/>
</dbReference>
<dbReference type="Proteomes" id="UP000673447">
    <property type="component" value="Unassembled WGS sequence"/>
</dbReference>
<dbReference type="PANTHER" id="PTHR44942:SF4">
    <property type="entry name" value="METHYLTRANSFERASE TYPE 11 DOMAIN-CONTAINING PROTEIN"/>
    <property type="match status" value="1"/>
</dbReference>
<gene>
    <name evidence="5" type="ORF">J5837_08560</name>
</gene>
<evidence type="ECO:0000256" key="3">
    <source>
        <dbReference type="ARBA" id="ARBA00022679"/>
    </source>
</evidence>
<evidence type="ECO:0000256" key="2">
    <source>
        <dbReference type="ARBA" id="ARBA00022603"/>
    </source>
</evidence>
<sequence length="264" mass="28748">MASFKDHFSQVAGAYAQWRPTYPDALFDALAAVIPANALVWEPGCGSGQATRGLASRFATVYATDPSAAQIEQHWATQAQRDNVRVAVEAGEATALPDASIDLVAVAQALHWFDRTRFFAECERVLRPGGVLAAWTYQDIVFGDDLYEAAEAFRADIDPYWPPERTDVDLGYGDYAWPFDALPTPRLWLTAQWTLPQLLGYLGSLSATASRRNATGQDPVAAHAEAFAAAWGDPGQTRALRWPLVLHLRRKPLNAAGGTIHPAG</sequence>
<evidence type="ECO:0000313" key="5">
    <source>
        <dbReference type="EMBL" id="MBP3984479.1"/>
    </source>
</evidence>
<dbReference type="CDD" id="cd02440">
    <property type="entry name" value="AdoMet_MTases"/>
    <property type="match status" value="1"/>
</dbReference>
<organism evidence="5 6">
    <name type="scientific">Pseudoxanthomonas helianthi</name>
    <dbReference type="NCBI Taxonomy" id="1453541"/>
    <lineage>
        <taxon>Bacteria</taxon>
        <taxon>Pseudomonadati</taxon>
        <taxon>Pseudomonadota</taxon>
        <taxon>Gammaproteobacteria</taxon>
        <taxon>Lysobacterales</taxon>
        <taxon>Lysobacteraceae</taxon>
        <taxon>Pseudoxanthomonas</taxon>
    </lineage>
</organism>
<keyword evidence="2 5" id="KW-0489">Methyltransferase</keyword>
<comment type="caution">
    <text evidence="5">The sequence shown here is derived from an EMBL/GenBank/DDBJ whole genome shotgun (WGS) entry which is preliminary data.</text>
</comment>
<evidence type="ECO:0000313" key="6">
    <source>
        <dbReference type="Proteomes" id="UP000673447"/>
    </source>
</evidence>
<name>A0A941ATU4_9GAMM</name>
<dbReference type="RefSeq" id="WP_210536355.1">
    <property type="nucleotide sequence ID" value="NZ_JAGKTC010000002.1"/>
</dbReference>
<feature type="domain" description="Methyltransferase type 11" evidence="4">
    <location>
        <begin position="42"/>
        <end position="133"/>
    </location>
</feature>
<dbReference type="InterPro" id="IPR051052">
    <property type="entry name" value="Diverse_substrate_MTase"/>
</dbReference>
<protein>
    <submittedName>
        <fullName evidence="5">Class I SAM-dependent methyltransferase</fullName>
    </submittedName>
</protein>
<dbReference type="SUPFAM" id="SSF53335">
    <property type="entry name" value="S-adenosyl-L-methionine-dependent methyltransferases"/>
    <property type="match status" value="1"/>
</dbReference>
<comment type="similarity">
    <text evidence="1">Belongs to the methyltransferase superfamily.</text>
</comment>
<reference evidence="5" key="2">
    <citation type="submission" date="2021-03" db="EMBL/GenBank/DDBJ databases">
        <authorList>
            <person name="Cao W."/>
        </authorList>
    </citation>
    <scope>NUCLEOTIDE SEQUENCE</scope>
    <source>
        <strain evidence="5">110414</strain>
    </source>
</reference>
<dbReference type="Pfam" id="PF08241">
    <property type="entry name" value="Methyltransf_11"/>
    <property type="match status" value="1"/>
</dbReference>
<keyword evidence="3" id="KW-0808">Transferase</keyword>
<dbReference type="GO" id="GO:0008757">
    <property type="term" value="F:S-adenosylmethionine-dependent methyltransferase activity"/>
    <property type="evidence" value="ECO:0007669"/>
    <property type="project" value="InterPro"/>
</dbReference>
<dbReference type="GO" id="GO:0032259">
    <property type="term" value="P:methylation"/>
    <property type="evidence" value="ECO:0007669"/>
    <property type="project" value="UniProtKB-KW"/>
</dbReference>
<keyword evidence="6" id="KW-1185">Reference proteome</keyword>